<organism evidence="2 3">
    <name type="scientific">Virgibacillus byunsanensis</name>
    <dbReference type="NCBI Taxonomy" id="570945"/>
    <lineage>
        <taxon>Bacteria</taxon>
        <taxon>Bacillati</taxon>
        <taxon>Bacillota</taxon>
        <taxon>Bacilli</taxon>
        <taxon>Bacillales</taxon>
        <taxon>Bacillaceae</taxon>
        <taxon>Virgibacillus</taxon>
    </lineage>
</organism>
<keyword evidence="1" id="KW-1133">Transmembrane helix</keyword>
<accession>A0ABW3LM98</accession>
<name>A0ABW3LM98_9BACI</name>
<gene>
    <name evidence="2" type="ORF">ACFQ3N_11790</name>
</gene>
<dbReference type="Proteomes" id="UP001597040">
    <property type="component" value="Unassembled WGS sequence"/>
</dbReference>
<reference evidence="3" key="1">
    <citation type="journal article" date="2019" name="Int. J. Syst. Evol. Microbiol.">
        <title>The Global Catalogue of Microorganisms (GCM) 10K type strain sequencing project: providing services to taxonomists for standard genome sequencing and annotation.</title>
        <authorList>
            <consortium name="The Broad Institute Genomics Platform"/>
            <consortium name="The Broad Institute Genome Sequencing Center for Infectious Disease"/>
            <person name="Wu L."/>
            <person name="Ma J."/>
        </authorList>
    </citation>
    <scope>NUCLEOTIDE SEQUENCE [LARGE SCALE GENOMIC DNA]</scope>
    <source>
        <strain evidence="3">CCUG 56754</strain>
    </source>
</reference>
<dbReference type="EMBL" id="JBHTKJ010000030">
    <property type="protein sequence ID" value="MFD1039065.1"/>
    <property type="molecule type" value="Genomic_DNA"/>
</dbReference>
<dbReference type="RefSeq" id="WP_390362657.1">
    <property type="nucleotide sequence ID" value="NZ_JBHTKJ010000030.1"/>
</dbReference>
<keyword evidence="1" id="KW-0812">Transmembrane</keyword>
<feature type="transmembrane region" description="Helical" evidence="1">
    <location>
        <begin position="45"/>
        <end position="66"/>
    </location>
</feature>
<evidence type="ECO:0000256" key="1">
    <source>
        <dbReference type="SAM" id="Phobius"/>
    </source>
</evidence>
<evidence type="ECO:0008006" key="4">
    <source>
        <dbReference type="Google" id="ProtNLM"/>
    </source>
</evidence>
<keyword evidence="3" id="KW-1185">Reference proteome</keyword>
<keyword evidence="1" id="KW-0472">Membrane</keyword>
<evidence type="ECO:0000313" key="3">
    <source>
        <dbReference type="Proteomes" id="UP001597040"/>
    </source>
</evidence>
<protein>
    <recommendedName>
        <fullName evidence="4">DUF4352 domain-containing protein</fullName>
    </recommendedName>
</protein>
<comment type="caution">
    <text evidence="2">The sequence shown here is derived from an EMBL/GenBank/DDBJ whole genome shotgun (WGS) entry which is preliminary data.</text>
</comment>
<proteinExistence type="predicted"/>
<evidence type="ECO:0000313" key="2">
    <source>
        <dbReference type="EMBL" id="MFD1039065.1"/>
    </source>
</evidence>
<sequence>MDDNQLESKIKKLRNSMENFPSSTDKSAIMQRLKQPKRKRNHSKLLVLTGSIASLVILALLVLSTLGNFDFANSDTAPSLDEPLIELLDVQVEVHSDEARLGSIGITSGEREGEKVVPTALSYEFTIQNVSDRTIGSLEEGEWNKKDFVYENGVQISIKPNDELIKESEEIMGYNLFNEEDRKNNFGGTGYIGLPIIEANQKGSYSLDFLLGASEENPELPLIPPDEQLQLLEEHAWNADLIVTLQDKEIARFDLREFKE</sequence>